<protein>
    <submittedName>
        <fullName evidence="2">Uncharacterized protein</fullName>
    </submittedName>
</protein>
<proteinExistence type="predicted"/>
<keyword evidence="3" id="KW-1185">Reference proteome</keyword>
<dbReference type="EMBL" id="JAQYXL010000001">
    <property type="protein sequence ID" value="MEN3228743.1"/>
    <property type="molecule type" value="Genomic_DNA"/>
</dbReference>
<sequence>MTAGRPVAPVMAALILGLALATPARGALAPTWQRLREFEAVLEAAAKALEGRPIDAIERLDADRFHVRAGPCRLEVRIVPRSRQDPGPQPFTAMPGLPDCS</sequence>
<reference evidence="2 3" key="1">
    <citation type="journal article" date="2023" name="PLoS ONE">
        <title>Complete genome assembly of Hawai'i environmental nontuberculous mycobacteria reveals unexpected co-isolation with methylobacteria.</title>
        <authorList>
            <person name="Hendrix J."/>
            <person name="Epperson L.E."/>
            <person name="Tong E.I."/>
            <person name="Chan Y.L."/>
            <person name="Hasan N.A."/>
            <person name="Dawrs S.N."/>
            <person name="Norton G.J."/>
            <person name="Virdi R."/>
            <person name="Crooks J.L."/>
            <person name="Chan E.D."/>
            <person name="Honda J.R."/>
            <person name="Strong M."/>
        </authorList>
    </citation>
    <scope>NUCLEOTIDE SEQUENCE [LARGE SCALE GENOMIC DNA]</scope>
    <source>
        <strain evidence="2 3">NJH_HI01</strain>
    </source>
</reference>
<organism evidence="2 3">
    <name type="scientific">Methylorubrum rhodesianum</name>
    <dbReference type="NCBI Taxonomy" id="29427"/>
    <lineage>
        <taxon>Bacteria</taxon>
        <taxon>Pseudomonadati</taxon>
        <taxon>Pseudomonadota</taxon>
        <taxon>Alphaproteobacteria</taxon>
        <taxon>Hyphomicrobiales</taxon>
        <taxon>Methylobacteriaceae</taxon>
        <taxon>Methylorubrum</taxon>
    </lineage>
</organism>
<name>A0ABU9ZBL6_9HYPH</name>
<evidence type="ECO:0000313" key="3">
    <source>
        <dbReference type="Proteomes" id="UP001404845"/>
    </source>
</evidence>
<dbReference type="Proteomes" id="UP001404845">
    <property type="component" value="Unassembled WGS sequence"/>
</dbReference>
<accession>A0ABU9ZBL6</accession>
<evidence type="ECO:0000313" key="2">
    <source>
        <dbReference type="EMBL" id="MEN3228743.1"/>
    </source>
</evidence>
<gene>
    <name evidence="2" type="ORF">PUR21_14040</name>
</gene>
<evidence type="ECO:0000256" key="1">
    <source>
        <dbReference type="SAM" id="MobiDB-lite"/>
    </source>
</evidence>
<feature type="region of interest" description="Disordered" evidence="1">
    <location>
        <begin position="81"/>
        <end position="101"/>
    </location>
</feature>
<comment type="caution">
    <text evidence="2">The sequence shown here is derived from an EMBL/GenBank/DDBJ whole genome shotgun (WGS) entry which is preliminary data.</text>
</comment>
<dbReference type="RefSeq" id="WP_246417533.1">
    <property type="nucleotide sequence ID" value="NZ_JACHOS010000011.1"/>
</dbReference>